<dbReference type="PANTHER" id="PTHR45458:SF1">
    <property type="entry name" value="SHORT CHAIN DEHYDROGENASE"/>
    <property type="match status" value="1"/>
</dbReference>
<protein>
    <submittedName>
        <fullName evidence="1">Uncharacterized protein</fullName>
    </submittedName>
</protein>
<evidence type="ECO:0000313" key="2">
    <source>
        <dbReference type="Proteomes" id="UP001230188"/>
    </source>
</evidence>
<dbReference type="InterPro" id="IPR002347">
    <property type="entry name" value="SDR_fam"/>
</dbReference>
<dbReference type="Pfam" id="PF00106">
    <property type="entry name" value="adh_short"/>
    <property type="match status" value="1"/>
</dbReference>
<dbReference type="PRINTS" id="PR00081">
    <property type="entry name" value="GDHRDH"/>
</dbReference>
<organism evidence="1 2">
    <name type="scientific">Chrysophaeum taylorii</name>
    <dbReference type="NCBI Taxonomy" id="2483200"/>
    <lineage>
        <taxon>Eukaryota</taxon>
        <taxon>Sar</taxon>
        <taxon>Stramenopiles</taxon>
        <taxon>Ochrophyta</taxon>
        <taxon>Pelagophyceae</taxon>
        <taxon>Pelagomonadales</taxon>
        <taxon>Pelagomonadaceae</taxon>
        <taxon>Chrysophaeum</taxon>
    </lineage>
</organism>
<proteinExistence type="predicted"/>
<sequence>MRLAWFFGYSSALVLNPSASPRRTAQMSAATYSIADQQARFARAKEEKNERFLDITTVFDGEYLRDKRVVVTGGNRGLGLEIVKRAKECGAEVIVTCRAGAADVEGLATAYEGVDVTNLQSLTDFAKRVVEEKGPIDVLINNAGYFYGPQEKVIEGTLNFDEQWKQIDICALGPLRVTSELFNAGGLKEGSKAVIITSQAGSVEWRFTQNPEGGDYGHHMSRAACNIMGALLSQELKSKGITVLLLHPGFNKTTMTKKYEHIWEIEGAVEPSQGAMRVLHEVGAHGIEDSGKFFNCEDGLQIPW</sequence>
<gene>
    <name evidence="1" type="ORF">CTAYLR_005449</name>
</gene>
<accession>A0AAD7ULJ0</accession>
<dbReference type="PANTHER" id="PTHR45458">
    <property type="entry name" value="SHORT-CHAIN DEHYDROGENASE/REDUCTASE SDR"/>
    <property type="match status" value="1"/>
</dbReference>
<dbReference type="InterPro" id="IPR036291">
    <property type="entry name" value="NAD(P)-bd_dom_sf"/>
</dbReference>
<comment type="caution">
    <text evidence="1">The sequence shown here is derived from an EMBL/GenBank/DDBJ whole genome shotgun (WGS) entry which is preliminary data.</text>
</comment>
<reference evidence="1" key="1">
    <citation type="submission" date="2023-01" db="EMBL/GenBank/DDBJ databases">
        <title>Metagenome sequencing of chrysophaentin producing Chrysophaeum taylorii.</title>
        <authorList>
            <person name="Davison J."/>
            <person name="Bewley C."/>
        </authorList>
    </citation>
    <scope>NUCLEOTIDE SEQUENCE</scope>
    <source>
        <strain evidence="1">NIES-1699</strain>
    </source>
</reference>
<evidence type="ECO:0000313" key="1">
    <source>
        <dbReference type="EMBL" id="KAJ8609466.1"/>
    </source>
</evidence>
<dbReference type="AlphaFoldDB" id="A0AAD7ULJ0"/>
<name>A0AAD7ULJ0_9STRA</name>
<keyword evidence="2" id="KW-1185">Reference proteome</keyword>
<dbReference type="SUPFAM" id="SSF51735">
    <property type="entry name" value="NAD(P)-binding Rossmann-fold domains"/>
    <property type="match status" value="1"/>
</dbReference>
<dbReference type="Proteomes" id="UP001230188">
    <property type="component" value="Unassembled WGS sequence"/>
</dbReference>
<dbReference type="InterPro" id="IPR052184">
    <property type="entry name" value="SDR_enzymes"/>
</dbReference>
<dbReference type="Gene3D" id="3.40.50.720">
    <property type="entry name" value="NAD(P)-binding Rossmann-like Domain"/>
    <property type="match status" value="1"/>
</dbReference>
<dbReference type="GO" id="GO:0016616">
    <property type="term" value="F:oxidoreductase activity, acting on the CH-OH group of donors, NAD or NADP as acceptor"/>
    <property type="evidence" value="ECO:0007669"/>
    <property type="project" value="TreeGrafter"/>
</dbReference>
<dbReference type="EMBL" id="JAQMWT010000139">
    <property type="protein sequence ID" value="KAJ8609466.1"/>
    <property type="molecule type" value="Genomic_DNA"/>
</dbReference>